<dbReference type="RefSeq" id="WP_073273331.1">
    <property type="nucleotide sequence ID" value="NZ_FRAC01000007.1"/>
</dbReference>
<dbReference type="PROSITE" id="PS00383">
    <property type="entry name" value="TYR_PHOSPHATASE_1"/>
    <property type="match status" value="1"/>
</dbReference>
<dbReference type="InterPro" id="IPR000387">
    <property type="entry name" value="Tyr_Pase_dom"/>
</dbReference>
<dbReference type="SUPFAM" id="SSF52799">
    <property type="entry name" value="(Phosphotyrosine protein) phosphatases II"/>
    <property type="match status" value="1"/>
</dbReference>
<organism evidence="3 4">
    <name type="scientific">Anaerocolumna jejuensis DSM 15929</name>
    <dbReference type="NCBI Taxonomy" id="1121322"/>
    <lineage>
        <taxon>Bacteria</taxon>
        <taxon>Bacillati</taxon>
        <taxon>Bacillota</taxon>
        <taxon>Clostridia</taxon>
        <taxon>Lachnospirales</taxon>
        <taxon>Lachnospiraceae</taxon>
        <taxon>Anaerocolumna</taxon>
    </lineage>
</organism>
<evidence type="ECO:0000256" key="1">
    <source>
        <dbReference type="ARBA" id="ARBA00009580"/>
    </source>
</evidence>
<dbReference type="AlphaFoldDB" id="A0A1M6M8G3"/>
<evidence type="ECO:0000313" key="4">
    <source>
        <dbReference type="Proteomes" id="UP000184386"/>
    </source>
</evidence>
<evidence type="ECO:0000259" key="2">
    <source>
        <dbReference type="PROSITE" id="PS50056"/>
    </source>
</evidence>
<evidence type="ECO:0000313" key="3">
    <source>
        <dbReference type="EMBL" id="SHJ79704.1"/>
    </source>
</evidence>
<dbReference type="PROSITE" id="PS50056">
    <property type="entry name" value="TYR_PHOSPHATASE_2"/>
    <property type="match status" value="1"/>
</dbReference>
<dbReference type="GO" id="GO:0004721">
    <property type="term" value="F:phosphoprotein phosphatase activity"/>
    <property type="evidence" value="ECO:0007669"/>
    <property type="project" value="InterPro"/>
</dbReference>
<protein>
    <submittedName>
        <fullName evidence="3">Protein-tyrosine phosphatase</fullName>
    </submittedName>
</protein>
<dbReference type="EMBL" id="FRAC01000007">
    <property type="protein sequence ID" value="SHJ79704.1"/>
    <property type="molecule type" value="Genomic_DNA"/>
</dbReference>
<accession>A0A1M6M8G3</accession>
<proteinExistence type="inferred from homology"/>
<dbReference type="STRING" id="1121322.SAMN02745136_00893"/>
<dbReference type="PANTHER" id="PTHR31126">
    <property type="entry name" value="TYROSINE-PROTEIN PHOSPHATASE"/>
    <property type="match status" value="1"/>
</dbReference>
<dbReference type="Gene3D" id="3.90.190.10">
    <property type="entry name" value="Protein tyrosine phosphatase superfamily"/>
    <property type="match status" value="1"/>
</dbReference>
<reference evidence="3 4" key="1">
    <citation type="submission" date="2016-11" db="EMBL/GenBank/DDBJ databases">
        <authorList>
            <person name="Jaros S."/>
            <person name="Januszkiewicz K."/>
            <person name="Wedrychowicz H."/>
        </authorList>
    </citation>
    <scope>NUCLEOTIDE SEQUENCE [LARGE SCALE GENOMIC DNA]</scope>
    <source>
        <strain evidence="3 4">DSM 15929</strain>
    </source>
</reference>
<dbReference type="InterPro" id="IPR016130">
    <property type="entry name" value="Tyr_Pase_AS"/>
</dbReference>
<comment type="similarity">
    <text evidence="1">Belongs to the protein-tyrosine phosphatase family.</text>
</comment>
<dbReference type="Pfam" id="PF13350">
    <property type="entry name" value="Y_phosphatase3"/>
    <property type="match status" value="1"/>
</dbReference>
<dbReference type="InterPro" id="IPR029021">
    <property type="entry name" value="Prot-tyrosine_phosphatase-like"/>
</dbReference>
<name>A0A1M6M8G3_9FIRM</name>
<feature type="domain" description="Tyrosine specific protein phosphatases" evidence="2">
    <location>
        <begin position="120"/>
        <end position="156"/>
    </location>
</feature>
<dbReference type="PANTHER" id="PTHR31126:SF1">
    <property type="entry name" value="TYROSINE SPECIFIC PROTEIN PHOSPHATASES DOMAIN-CONTAINING PROTEIN"/>
    <property type="match status" value="1"/>
</dbReference>
<sequence>MQKISIPLPLTGAKNVRDLGGYRTEDGKVTKSHSLLRADALNNLTEEDCRMLYEYGVRCIIDLRSLEESEREPDKLPGIYKDIEYLHVPIQDHVRASRYSEEFPPSMWQLYRWLLDDSKESFSRIFKTIGKYNDSCVLFHCSGGKDRTGTIAMLLLKLAGVEDGTVIADYAATQEYMKEIFPCQVADLTARGLVVPHYVMESPPENMRLTLEYLYENYQSAGKYFKSIGLSDEEIEKLKKKLIE</sequence>
<dbReference type="OrthoDB" id="9815473at2"/>
<gene>
    <name evidence="3" type="ORF">SAMN02745136_00893</name>
</gene>
<dbReference type="Proteomes" id="UP000184386">
    <property type="component" value="Unassembled WGS sequence"/>
</dbReference>
<dbReference type="InterPro" id="IPR026893">
    <property type="entry name" value="Tyr/Ser_Pase_IphP-type"/>
</dbReference>
<keyword evidence="4" id="KW-1185">Reference proteome</keyword>